<feature type="transmembrane region" description="Helical" evidence="1">
    <location>
        <begin position="228"/>
        <end position="252"/>
    </location>
</feature>
<evidence type="ECO:0000256" key="1">
    <source>
        <dbReference type="SAM" id="Phobius"/>
    </source>
</evidence>
<sequence length="258" mass="28622">MTHYLSAEMFRTVRRRYLYWTLGVCALVLLGVVSLFAYANSTIDDPSQMAHTEFLFLFFIQFLPSIGLYFTLLIGDMTFSEEHKVQTMRNTLFCGTPRITVYLGKFINSLIFCCIMMVALLAVAFGLSAVMLGIGPEFQETMVSFGMMLAGCIPLWIAGAALSVALYSNIPSTNLAAFSFIGIFVVPTSLLRLTAFMTQKEIFGQIRSLLITSRLDELAKGAAAEDPAFLITCWITGMVFTAIFLIAGYIGFSRKEVK</sequence>
<accession>A0A9D1K0R5</accession>
<keyword evidence="1" id="KW-1133">Transmembrane helix</keyword>
<dbReference type="EMBL" id="DVJP01000039">
    <property type="protein sequence ID" value="HIS76343.1"/>
    <property type="molecule type" value="Genomic_DNA"/>
</dbReference>
<feature type="transmembrane region" description="Helical" evidence="1">
    <location>
        <begin position="17"/>
        <end position="39"/>
    </location>
</feature>
<dbReference type="Pfam" id="PF12730">
    <property type="entry name" value="ABC2_membrane_4"/>
    <property type="match status" value="1"/>
</dbReference>
<reference evidence="2" key="1">
    <citation type="submission" date="2020-10" db="EMBL/GenBank/DDBJ databases">
        <authorList>
            <person name="Gilroy R."/>
        </authorList>
    </citation>
    <scope>NUCLEOTIDE SEQUENCE</scope>
    <source>
        <strain evidence="2">CHK199-13235</strain>
    </source>
</reference>
<comment type="caution">
    <text evidence="2">The sequence shown here is derived from an EMBL/GenBank/DDBJ whole genome shotgun (WGS) entry which is preliminary data.</text>
</comment>
<dbReference type="Proteomes" id="UP000824002">
    <property type="component" value="Unassembled WGS sequence"/>
</dbReference>
<feature type="transmembrane region" description="Helical" evidence="1">
    <location>
        <begin position="175"/>
        <end position="195"/>
    </location>
</feature>
<name>A0A9D1K0R5_9FIRM</name>
<feature type="transmembrane region" description="Helical" evidence="1">
    <location>
        <begin position="146"/>
        <end position="168"/>
    </location>
</feature>
<evidence type="ECO:0000313" key="3">
    <source>
        <dbReference type="Proteomes" id="UP000824002"/>
    </source>
</evidence>
<gene>
    <name evidence="2" type="ORF">IAB51_05960</name>
</gene>
<dbReference type="AlphaFoldDB" id="A0A9D1K0R5"/>
<organism evidence="2 3">
    <name type="scientific">Candidatus Merdivicinus excrementipullorum</name>
    <dbReference type="NCBI Taxonomy" id="2840867"/>
    <lineage>
        <taxon>Bacteria</taxon>
        <taxon>Bacillati</taxon>
        <taxon>Bacillota</taxon>
        <taxon>Clostridia</taxon>
        <taxon>Eubacteriales</taxon>
        <taxon>Oscillospiraceae</taxon>
        <taxon>Oscillospiraceae incertae sedis</taxon>
        <taxon>Candidatus Merdivicinus</taxon>
    </lineage>
</organism>
<keyword evidence="1" id="KW-0472">Membrane</keyword>
<evidence type="ECO:0000313" key="2">
    <source>
        <dbReference type="EMBL" id="HIS76343.1"/>
    </source>
</evidence>
<feature type="transmembrane region" description="Helical" evidence="1">
    <location>
        <begin position="54"/>
        <end position="74"/>
    </location>
</feature>
<proteinExistence type="predicted"/>
<protein>
    <submittedName>
        <fullName evidence="2">ABC transporter permease</fullName>
    </submittedName>
</protein>
<keyword evidence="1" id="KW-0812">Transmembrane</keyword>
<feature type="transmembrane region" description="Helical" evidence="1">
    <location>
        <begin position="106"/>
        <end position="134"/>
    </location>
</feature>
<reference evidence="2" key="2">
    <citation type="journal article" date="2021" name="PeerJ">
        <title>Extensive microbial diversity within the chicken gut microbiome revealed by metagenomics and culture.</title>
        <authorList>
            <person name="Gilroy R."/>
            <person name="Ravi A."/>
            <person name="Getino M."/>
            <person name="Pursley I."/>
            <person name="Horton D.L."/>
            <person name="Alikhan N.F."/>
            <person name="Baker D."/>
            <person name="Gharbi K."/>
            <person name="Hall N."/>
            <person name="Watson M."/>
            <person name="Adriaenssens E.M."/>
            <person name="Foster-Nyarko E."/>
            <person name="Jarju S."/>
            <person name="Secka A."/>
            <person name="Antonio M."/>
            <person name="Oren A."/>
            <person name="Chaudhuri R.R."/>
            <person name="La Ragione R."/>
            <person name="Hildebrand F."/>
            <person name="Pallen M.J."/>
        </authorList>
    </citation>
    <scope>NUCLEOTIDE SEQUENCE</scope>
    <source>
        <strain evidence="2">CHK199-13235</strain>
    </source>
</reference>